<keyword evidence="1" id="KW-1133">Transmembrane helix</keyword>
<dbReference type="EMBL" id="MN739209">
    <property type="protein sequence ID" value="QHS93726.1"/>
    <property type="molecule type" value="Genomic_DNA"/>
</dbReference>
<protein>
    <submittedName>
        <fullName evidence="2">Uncharacterized protein</fullName>
    </submittedName>
</protein>
<organism evidence="2">
    <name type="scientific">viral metagenome</name>
    <dbReference type="NCBI Taxonomy" id="1070528"/>
    <lineage>
        <taxon>unclassified sequences</taxon>
        <taxon>metagenomes</taxon>
        <taxon>organismal metagenomes</taxon>
    </lineage>
</organism>
<sequence length="162" mass="18821">MNLLWWRWSFPDFQVALLLLSLGKQLPLDASLGWALTLYTLGQYQWGYGILVGLLIRMEWMPVEIRNYINTQMVWNGWSLSTCALTLSYACMEPRIFFSRSVWVFVTLLSCASYVNTTQHNNLQKFVLALALKAAVWTFWTLLNPSTMRANFFGVCPILFFK</sequence>
<evidence type="ECO:0000313" key="2">
    <source>
        <dbReference type="EMBL" id="QHS93726.1"/>
    </source>
</evidence>
<dbReference type="AlphaFoldDB" id="A0A6C0BNG0"/>
<feature type="transmembrane region" description="Helical" evidence="1">
    <location>
        <begin position="126"/>
        <end position="143"/>
    </location>
</feature>
<evidence type="ECO:0000256" key="1">
    <source>
        <dbReference type="SAM" id="Phobius"/>
    </source>
</evidence>
<keyword evidence="1" id="KW-0812">Transmembrane</keyword>
<accession>A0A6C0BNG0</accession>
<keyword evidence="1" id="KW-0472">Membrane</keyword>
<reference evidence="2" key="1">
    <citation type="journal article" date="2020" name="Nature">
        <title>Giant virus diversity and host interactions through global metagenomics.</title>
        <authorList>
            <person name="Schulz F."/>
            <person name="Roux S."/>
            <person name="Paez-Espino D."/>
            <person name="Jungbluth S."/>
            <person name="Walsh D.A."/>
            <person name="Denef V.J."/>
            <person name="McMahon K.D."/>
            <person name="Konstantinidis K.T."/>
            <person name="Eloe-Fadrosh E.A."/>
            <person name="Kyrpides N.C."/>
            <person name="Woyke T."/>
        </authorList>
    </citation>
    <scope>NUCLEOTIDE SEQUENCE</scope>
    <source>
        <strain evidence="2">GVMAG-M-3300018080-19</strain>
    </source>
</reference>
<feature type="transmembrane region" description="Helical" evidence="1">
    <location>
        <begin position="45"/>
        <end position="61"/>
    </location>
</feature>
<proteinExistence type="predicted"/>
<name>A0A6C0BNG0_9ZZZZ</name>